<comment type="caution">
    <text evidence="4">The sequence shown here is derived from an EMBL/GenBank/DDBJ whole genome shotgun (WGS) entry which is preliminary data.</text>
</comment>
<dbReference type="Gene3D" id="3.30.420.10">
    <property type="entry name" value="Ribonuclease H-like superfamily/Ribonuclease H"/>
    <property type="match status" value="1"/>
</dbReference>
<organism evidence="4 5">
    <name type="scientific">Aldrovandia affinis</name>
    <dbReference type="NCBI Taxonomy" id="143900"/>
    <lineage>
        <taxon>Eukaryota</taxon>
        <taxon>Metazoa</taxon>
        <taxon>Chordata</taxon>
        <taxon>Craniata</taxon>
        <taxon>Vertebrata</taxon>
        <taxon>Euteleostomi</taxon>
        <taxon>Actinopterygii</taxon>
        <taxon>Neopterygii</taxon>
        <taxon>Teleostei</taxon>
        <taxon>Notacanthiformes</taxon>
        <taxon>Halosauridae</taxon>
        <taxon>Aldrovandia</taxon>
    </lineage>
</organism>
<dbReference type="InterPro" id="IPR041588">
    <property type="entry name" value="Integrase_H2C2"/>
</dbReference>
<dbReference type="SUPFAM" id="SSF53098">
    <property type="entry name" value="Ribonuclease H-like"/>
    <property type="match status" value="1"/>
</dbReference>
<dbReference type="Pfam" id="PF00665">
    <property type="entry name" value="rve"/>
    <property type="match status" value="1"/>
</dbReference>
<dbReference type="Gene3D" id="3.10.10.10">
    <property type="entry name" value="HIV Type 1 Reverse Transcriptase, subunit A, domain 1"/>
    <property type="match status" value="1"/>
</dbReference>
<dbReference type="Gene3D" id="3.30.70.270">
    <property type="match status" value="1"/>
</dbReference>
<keyword evidence="5" id="KW-1185">Reference proteome</keyword>
<evidence type="ECO:0000259" key="3">
    <source>
        <dbReference type="PROSITE" id="PS50994"/>
    </source>
</evidence>
<dbReference type="InterPro" id="IPR036397">
    <property type="entry name" value="RNaseH_sf"/>
</dbReference>
<dbReference type="Pfam" id="PF17921">
    <property type="entry name" value="Integrase_H2C2"/>
    <property type="match status" value="1"/>
</dbReference>
<dbReference type="PROSITE" id="PS50994">
    <property type="entry name" value="INTEGRASE"/>
    <property type="match status" value="1"/>
</dbReference>
<dbReference type="AlphaFoldDB" id="A0AAD7W9A5"/>
<evidence type="ECO:0000313" key="4">
    <source>
        <dbReference type="EMBL" id="KAJ8388170.1"/>
    </source>
</evidence>
<dbReference type="InterPro" id="IPR050951">
    <property type="entry name" value="Retrovirus_Pol_polyprotein"/>
</dbReference>
<sequence>MPTRVQVALANTTITEPRALAEEADRFFLATQRPSPDLLAPTISAPPPVYRTAARDNSMPPDQRGATAGLCFYHSRFLCDTGTQRSVIPASEMDIMSGEHGPQLATADGSPIRSYGVRSTFTSFACTRGEAVYSGLSSLLSEEDQYLRLLAEFPDLTQPTFSAPTVKHGVEHHIDTKGPPVYPRARRLDPAKLAVAKAEFAHMEQVGIIRPSDSPWASPLHIVAKPGGSGCCLPTPSHSPVAEGVHWDGDLLSSLHSRAAHTLRPLYEALKGKSPNQAIEWTAEREGAFKDTKAALAQAAMLAHPSHTAPIAITTGAPTTPWVRCTSNGWAGPGSPSPSSTTNCHPEGREFTAYVDHKPLTFAMPKAAEPWSARQQRQFSFISEFTTDIQHVAGKSNLVADCLSRAVVGAVQLGLDYSHMATDQASDPTVQTLKTMDTGLRLEEVAFGDTGATLLCDISTGQPRPVVPVSWRHPVFEAVHGLSHPGRKPSVRLVAAKFVWHGLRKDVKAWVDTCTACQRAKVHRHIKAPLERFSVPERRFDHVNVDLVGPLPPSHGYTYLFTMVDRTTRWPEAVPLSSTTSADLARAFIGTWVVRFGTPSDLSSDRGPQFTSELWSAVVEGLGVKLHRNTAYHPQANGLCERFHRSMKAAL</sequence>
<dbReference type="GO" id="GO:0003676">
    <property type="term" value="F:nucleic acid binding"/>
    <property type="evidence" value="ECO:0007669"/>
    <property type="project" value="InterPro"/>
</dbReference>
<proteinExistence type="predicted"/>
<name>A0AAD7W9A5_9TELE</name>
<feature type="domain" description="Ig-like" evidence="2">
    <location>
        <begin position="428"/>
        <end position="471"/>
    </location>
</feature>
<dbReference type="PANTHER" id="PTHR37984">
    <property type="entry name" value="PROTEIN CBG26694"/>
    <property type="match status" value="1"/>
</dbReference>
<evidence type="ECO:0000256" key="1">
    <source>
        <dbReference type="ARBA" id="ARBA00039658"/>
    </source>
</evidence>
<dbReference type="InterPro" id="IPR012337">
    <property type="entry name" value="RNaseH-like_sf"/>
</dbReference>
<reference evidence="4" key="1">
    <citation type="journal article" date="2023" name="Science">
        <title>Genome structures resolve the early diversification of teleost fishes.</title>
        <authorList>
            <person name="Parey E."/>
            <person name="Louis A."/>
            <person name="Montfort J."/>
            <person name="Bouchez O."/>
            <person name="Roques C."/>
            <person name="Iampietro C."/>
            <person name="Lluch J."/>
            <person name="Castinel A."/>
            <person name="Donnadieu C."/>
            <person name="Desvignes T."/>
            <person name="Floi Bucao C."/>
            <person name="Jouanno E."/>
            <person name="Wen M."/>
            <person name="Mejri S."/>
            <person name="Dirks R."/>
            <person name="Jansen H."/>
            <person name="Henkel C."/>
            <person name="Chen W.J."/>
            <person name="Zahm M."/>
            <person name="Cabau C."/>
            <person name="Klopp C."/>
            <person name="Thompson A.W."/>
            <person name="Robinson-Rechavi M."/>
            <person name="Braasch I."/>
            <person name="Lecointre G."/>
            <person name="Bobe J."/>
            <person name="Postlethwait J.H."/>
            <person name="Berthelot C."/>
            <person name="Roest Crollius H."/>
            <person name="Guiguen Y."/>
        </authorList>
    </citation>
    <scope>NUCLEOTIDE SEQUENCE</scope>
    <source>
        <strain evidence="4">NC1722</strain>
    </source>
</reference>
<accession>A0AAD7W9A5</accession>
<dbReference type="Gene3D" id="1.10.340.70">
    <property type="match status" value="1"/>
</dbReference>
<protein>
    <recommendedName>
        <fullName evidence="1">Gypsy retrotransposon integrase-like protein 1</fullName>
    </recommendedName>
</protein>
<dbReference type="GO" id="GO:0015074">
    <property type="term" value="P:DNA integration"/>
    <property type="evidence" value="ECO:0007669"/>
    <property type="project" value="InterPro"/>
</dbReference>
<dbReference type="InterPro" id="IPR001584">
    <property type="entry name" value="Integrase_cat-core"/>
</dbReference>
<dbReference type="EMBL" id="JAINUG010000199">
    <property type="protein sequence ID" value="KAJ8388170.1"/>
    <property type="molecule type" value="Genomic_DNA"/>
</dbReference>
<dbReference type="InterPro" id="IPR043128">
    <property type="entry name" value="Rev_trsase/Diguanyl_cyclase"/>
</dbReference>
<dbReference type="InterPro" id="IPR043502">
    <property type="entry name" value="DNA/RNA_pol_sf"/>
</dbReference>
<evidence type="ECO:0000259" key="2">
    <source>
        <dbReference type="PROSITE" id="PS50835"/>
    </source>
</evidence>
<evidence type="ECO:0000313" key="5">
    <source>
        <dbReference type="Proteomes" id="UP001221898"/>
    </source>
</evidence>
<dbReference type="PANTHER" id="PTHR37984:SF15">
    <property type="entry name" value="INTEGRASE CATALYTIC DOMAIN-CONTAINING PROTEIN"/>
    <property type="match status" value="1"/>
</dbReference>
<dbReference type="PROSITE" id="PS50835">
    <property type="entry name" value="IG_LIKE"/>
    <property type="match status" value="1"/>
</dbReference>
<gene>
    <name evidence="4" type="ORF">AAFF_G00136360</name>
</gene>
<dbReference type="SUPFAM" id="SSF56672">
    <property type="entry name" value="DNA/RNA polymerases"/>
    <property type="match status" value="1"/>
</dbReference>
<dbReference type="Proteomes" id="UP001221898">
    <property type="component" value="Unassembled WGS sequence"/>
</dbReference>
<dbReference type="InterPro" id="IPR007110">
    <property type="entry name" value="Ig-like_dom"/>
</dbReference>
<feature type="domain" description="Integrase catalytic" evidence="3">
    <location>
        <begin position="532"/>
        <end position="651"/>
    </location>
</feature>